<keyword evidence="9" id="KW-1185">Reference proteome</keyword>
<dbReference type="InterPro" id="IPR006201">
    <property type="entry name" value="Neur_channel"/>
</dbReference>
<dbReference type="WBParaSite" id="TCNE_0001512901-mRNA-1">
    <property type="protein sequence ID" value="TCNE_0001512901-mRNA-1"/>
    <property type="gene ID" value="TCNE_0001512901"/>
</dbReference>
<dbReference type="Gene3D" id="2.70.170.10">
    <property type="entry name" value="Neurotransmitter-gated ion-channel ligand-binding domain"/>
    <property type="match status" value="1"/>
</dbReference>
<dbReference type="InterPro" id="IPR036734">
    <property type="entry name" value="Neur_chan_lig-bd_sf"/>
</dbReference>
<keyword evidence="2 5" id="KW-0812">Transmembrane</keyword>
<feature type="transmembrane region" description="Helical" evidence="5">
    <location>
        <begin position="160"/>
        <end position="183"/>
    </location>
</feature>
<evidence type="ECO:0000259" key="6">
    <source>
        <dbReference type="Pfam" id="PF02931"/>
    </source>
</evidence>
<evidence type="ECO:0000256" key="3">
    <source>
        <dbReference type="ARBA" id="ARBA00022989"/>
    </source>
</evidence>
<dbReference type="Proteomes" id="UP000050794">
    <property type="component" value="Unassembled WGS sequence"/>
</dbReference>
<keyword evidence="5" id="KW-0813">Transport</keyword>
<feature type="transmembrane region" description="Helical" evidence="5">
    <location>
        <begin position="95"/>
        <end position="118"/>
    </location>
</feature>
<protein>
    <submittedName>
        <fullName evidence="10">Neurotransmitter-gated ion-channel ligand binding domain protein</fullName>
    </submittedName>
</protein>
<comment type="similarity">
    <text evidence="5">Belongs to the ligand-gated ion channel (TC 1.A.9) family.</text>
</comment>
<dbReference type="CDD" id="cd19051">
    <property type="entry name" value="LGIC_TM_cation"/>
    <property type="match status" value="1"/>
</dbReference>
<feature type="transmembrane region" description="Helical" evidence="5">
    <location>
        <begin position="130"/>
        <end position="148"/>
    </location>
</feature>
<evidence type="ECO:0000313" key="10">
    <source>
        <dbReference type="WBParaSite" id="TCNE_0001512901-mRNA-1"/>
    </source>
</evidence>
<dbReference type="Pfam" id="PF02932">
    <property type="entry name" value="Neur_chan_memb"/>
    <property type="match status" value="1"/>
</dbReference>
<keyword evidence="5" id="KW-0407">Ion channel</keyword>
<evidence type="ECO:0000256" key="5">
    <source>
        <dbReference type="RuleBase" id="RU000687"/>
    </source>
</evidence>
<accession>A0A183V309</accession>
<dbReference type="EMBL" id="UYWY01022648">
    <property type="protein sequence ID" value="VDM46450.1"/>
    <property type="molecule type" value="Genomic_DNA"/>
</dbReference>
<organism evidence="9 10">
    <name type="scientific">Toxocara canis</name>
    <name type="common">Canine roundworm</name>
    <dbReference type="NCBI Taxonomy" id="6265"/>
    <lineage>
        <taxon>Eukaryota</taxon>
        <taxon>Metazoa</taxon>
        <taxon>Ecdysozoa</taxon>
        <taxon>Nematoda</taxon>
        <taxon>Chromadorea</taxon>
        <taxon>Rhabditida</taxon>
        <taxon>Spirurina</taxon>
        <taxon>Ascaridomorpha</taxon>
        <taxon>Ascaridoidea</taxon>
        <taxon>Toxocaridae</taxon>
        <taxon>Toxocara</taxon>
    </lineage>
</organism>
<keyword evidence="5" id="KW-0406">Ion transport</keyword>
<evidence type="ECO:0000256" key="2">
    <source>
        <dbReference type="ARBA" id="ARBA00022692"/>
    </source>
</evidence>
<keyword evidence="3 5" id="KW-1133">Transmembrane helix</keyword>
<dbReference type="PRINTS" id="PR00252">
    <property type="entry name" value="NRIONCHANNEL"/>
</dbReference>
<reference evidence="8 9" key="2">
    <citation type="submission" date="2018-11" db="EMBL/GenBank/DDBJ databases">
        <authorList>
            <consortium name="Pathogen Informatics"/>
        </authorList>
    </citation>
    <scope>NUCLEOTIDE SEQUENCE [LARGE SCALE GENOMIC DNA]</scope>
</reference>
<proteinExistence type="inferred from homology"/>
<dbReference type="SUPFAM" id="SSF63712">
    <property type="entry name" value="Nicotinic receptor ligand binding domain-like"/>
    <property type="match status" value="1"/>
</dbReference>
<name>A0A183V309_TOXCA</name>
<feature type="domain" description="Neurotransmitter-gated ion-channel ligand-binding" evidence="6">
    <location>
        <begin position="2"/>
        <end position="94"/>
    </location>
</feature>
<evidence type="ECO:0000313" key="8">
    <source>
        <dbReference type="EMBL" id="VDM46450.1"/>
    </source>
</evidence>
<dbReference type="GO" id="GO:0016020">
    <property type="term" value="C:membrane"/>
    <property type="evidence" value="ECO:0007669"/>
    <property type="project" value="UniProtKB-SubCell"/>
</dbReference>
<dbReference type="Gene3D" id="1.20.58.390">
    <property type="entry name" value="Neurotransmitter-gated ion-channel transmembrane domain"/>
    <property type="match status" value="1"/>
</dbReference>
<feature type="domain" description="Neurotransmitter-gated ion-channel transmembrane" evidence="7">
    <location>
        <begin position="101"/>
        <end position="352"/>
    </location>
</feature>
<sequence>MFMYPALYRSTCRMDIRFFPYDQQKCTLVISSWTSSKRHIDYEAEFESVNLDNFIANEEWTLVSFNLHRIEKKFACCPDPWAILEASLVVRRKPLYYIVNLVIPTSLITLVAVTGFFTPASTSNERRQRLSLGIDTLLAMSILMTMVGEQMPVTSEYVPLFGVFYLTIISIIFIGTMFTVFVLSVDMQKSQSRPVPQLLAKLLFHKAAPLLSLDPPKSLLDLWSEAGMKFNKTSRRNIVNCNCSVKAIAKPALREVNRSSSIPWHQSLRSVIELGRDGNTGGDESDTYSVNNPRTRLTTISRSTTANRAAEFVTFRMMLRRRYALEWEFLASVLDRILLIFFTFVVLSVTGLIILVGEAICFAYSLD</sequence>
<dbReference type="AlphaFoldDB" id="A0A183V309"/>
<dbReference type="InterPro" id="IPR006029">
    <property type="entry name" value="Neurotrans-gated_channel_TM"/>
</dbReference>
<evidence type="ECO:0000256" key="4">
    <source>
        <dbReference type="ARBA" id="ARBA00023136"/>
    </source>
</evidence>
<dbReference type="Pfam" id="PF02931">
    <property type="entry name" value="Neur_chan_LBD"/>
    <property type="match status" value="1"/>
</dbReference>
<evidence type="ECO:0000259" key="7">
    <source>
        <dbReference type="Pfam" id="PF02932"/>
    </source>
</evidence>
<dbReference type="InterPro" id="IPR018000">
    <property type="entry name" value="Neurotransmitter_ion_chnl_CS"/>
</dbReference>
<evidence type="ECO:0000313" key="9">
    <source>
        <dbReference type="Proteomes" id="UP000050794"/>
    </source>
</evidence>
<dbReference type="SUPFAM" id="SSF90112">
    <property type="entry name" value="Neurotransmitter-gated ion-channel transmembrane pore"/>
    <property type="match status" value="1"/>
</dbReference>
<dbReference type="PROSITE" id="PS00236">
    <property type="entry name" value="NEUROTR_ION_CHANNEL"/>
    <property type="match status" value="1"/>
</dbReference>
<keyword evidence="4 5" id="KW-0472">Membrane</keyword>
<feature type="transmembrane region" description="Helical" evidence="5">
    <location>
        <begin position="337"/>
        <end position="366"/>
    </location>
</feature>
<comment type="subcellular location">
    <subcellularLocation>
        <location evidence="1">Membrane</location>
        <topology evidence="1">Multi-pass membrane protein</topology>
    </subcellularLocation>
</comment>
<dbReference type="GO" id="GO:0005230">
    <property type="term" value="F:extracellular ligand-gated monoatomic ion channel activity"/>
    <property type="evidence" value="ECO:0007669"/>
    <property type="project" value="InterPro"/>
</dbReference>
<gene>
    <name evidence="8" type="ORF">TCNE_LOCUS15129</name>
</gene>
<evidence type="ECO:0000256" key="1">
    <source>
        <dbReference type="ARBA" id="ARBA00004141"/>
    </source>
</evidence>
<dbReference type="GO" id="GO:0004888">
    <property type="term" value="F:transmembrane signaling receptor activity"/>
    <property type="evidence" value="ECO:0007669"/>
    <property type="project" value="InterPro"/>
</dbReference>
<dbReference type="InterPro" id="IPR006202">
    <property type="entry name" value="Neur_chan_lig-bd"/>
</dbReference>
<dbReference type="InterPro" id="IPR038050">
    <property type="entry name" value="Neuro_actylchol_rec"/>
</dbReference>
<dbReference type="PANTHER" id="PTHR18945">
    <property type="entry name" value="NEUROTRANSMITTER GATED ION CHANNEL"/>
    <property type="match status" value="1"/>
</dbReference>
<dbReference type="InterPro" id="IPR036719">
    <property type="entry name" value="Neuro-gated_channel_TM_sf"/>
</dbReference>
<reference evidence="10" key="1">
    <citation type="submission" date="2016-06" db="UniProtKB">
        <authorList>
            <consortium name="WormBaseParasite"/>
        </authorList>
    </citation>
    <scope>IDENTIFICATION</scope>
</reference>